<dbReference type="RefSeq" id="WP_100493926.1">
    <property type="nucleotide sequence ID" value="NZ_PEBJ01000002.1"/>
</dbReference>
<dbReference type="Pfam" id="PF13377">
    <property type="entry name" value="Peripla_BP_3"/>
    <property type="match status" value="1"/>
</dbReference>
<evidence type="ECO:0000313" key="6">
    <source>
        <dbReference type="Proteomes" id="UP000229239"/>
    </source>
</evidence>
<dbReference type="InterPro" id="IPR010982">
    <property type="entry name" value="Lambda_DNA-bd_dom_sf"/>
</dbReference>
<dbReference type="InterPro" id="IPR046335">
    <property type="entry name" value="LacI/GalR-like_sensor"/>
</dbReference>
<comment type="caution">
    <text evidence="5">The sequence shown here is derived from an EMBL/GenBank/DDBJ whole genome shotgun (WGS) entry which is preliminary data.</text>
</comment>
<keyword evidence="1" id="KW-0805">Transcription regulation</keyword>
<keyword evidence="2" id="KW-0238">DNA-binding</keyword>
<keyword evidence="6" id="KW-1185">Reference proteome</keyword>
<accession>A0A2M9HK36</accession>
<dbReference type="SMART" id="SM00354">
    <property type="entry name" value="HTH_LACI"/>
    <property type="match status" value="1"/>
</dbReference>
<proteinExistence type="predicted"/>
<dbReference type="GO" id="GO:0000976">
    <property type="term" value="F:transcription cis-regulatory region binding"/>
    <property type="evidence" value="ECO:0007669"/>
    <property type="project" value="TreeGrafter"/>
</dbReference>
<dbReference type="OrthoDB" id="2854648at2"/>
<evidence type="ECO:0000256" key="1">
    <source>
        <dbReference type="ARBA" id="ARBA00023015"/>
    </source>
</evidence>
<feature type="domain" description="HTH lacI-type" evidence="4">
    <location>
        <begin position="10"/>
        <end position="64"/>
    </location>
</feature>
<reference evidence="6" key="1">
    <citation type="submission" date="2017-10" db="EMBL/GenBank/DDBJ databases">
        <title>Draft genome sequences of strains TRE 1, TRE 9, TRE H and TRI 7, isolated from tamarins, belonging to four potential novel Bifidobacterium species.</title>
        <authorList>
            <person name="Mattarelli P."/>
            <person name="Modesto M."/>
            <person name="Puglisi E."/>
            <person name="Morelli L."/>
            <person name="Bonetti A."/>
            <person name="Spezio C."/>
            <person name="Sandri C."/>
        </authorList>
    </citation>
    <scope>NUCLEOTIDE SEQUENCE [LARGE SCALE GENOMIC DNA]</scope>
    <source>
        <strain evidence="6">TREH</strain>
    </source>
</reference>
<evidence type="ECO:0000256" key="3">
    <source>
        <dbReference type="ARBA" id="ARBA00023163"/>
    </source>
</evidence>
<dbReference type="SUPFAM" id="SSF47413">
    <property type="entry name" value="lambda repressor-like DNA-binding domains"/>
    <property type="match status" value="1"/>
</dbReference>
<organism evidence="5 6">
    <name type="scientific">Bifidobacterium felsineum</name>
    <dbReference type="NCBI Taxonomy" id="2045440"/>
    <lineage>
        <taxon>Bacteria</taxon>
        <taxon>Bacillati</taxon>
        <taxon>Actinomycetota</taxon>
        <taxon>Actinomycetes</taxon>
        <taxon>Bifidobacteriales</taxon>
        <taxon>Bifidobacteriaceae</taxon>
        <taxon>Bifidobacterium</taxon>
    </lineage>
</organism>
<evidence type="ECO:0000313" key="5">
    <source>
        <dbReference type="EMBL" id="PJM77160.1"/>
    </source>
</evidence>
<dbReference type="PROSITE" id="PS50932">
    <property type="entry name" value="HTH_LACI_2"/>
    <property type="match status" value="1"/>
</dbReference>
<dbReference type="Gene3D" id="3.40.50.2300">
    <property type="match status" value="2"/>
</dbReference>
<dbReference type="SUPFAM" id="SSF53822">
    <property type="entry name" value="Periplasmic binding protein-like I"/>
    <property type="match status" value="1"/>
</dbReference>
<protein>
    <submittedName>
        <fullName evidence="5">LacI family transcriptional regulator</fullName>
    </submittedName>
</protein>
<dbReference type="Pfam" id="PF00356">
    <property type="entry name" value="LacI"/>
    <property type="match status" value="1"/>
</dbReference>
<dbReference type="AlphaFoldDB" id="A0A2M9HK36"/>
<dbReference type="GO" id="GO:0003700">
    <property type="term" value="F:DNA-binding transcription factor activity"/>
    <property type="evidence" value="ECO:0007669"/>
    <property type="project" value="TreeGrafter"/>
</dbReference>
<dbReference type="CDD" id="cd06267">
    <property type="entry name" value="PBP1_LacI_sugar_binding-like"/>
    <property type="match status" value="1"/>
</dbReference>
<keyword evidence="3" id="KW-0804">Transcription</keyword>
<evidence type="ECO:0000256" key="2">
    <source>
        <dbReference type="ARBA" id="ARBA00023125"/>
    </source>
</evidence>
<sequence>MAARTNRNRVTLREVAQASGVSLKTASNVINGTGRMSEKTRTHVEAVIKELGYKVNMAARNMSRGRTGFITLAIPTLTPPYLAELANRVIDAARQHGYSVYVSTYEHGSSGSARDLLRSFNSTVSDGMILSMSEVEDISPEDLQVDFPLAVVGARTTWGIVDHITPNDMQAAAKAAGYLYDHGSTRLAVIGARAAYDETTLLQAEEGNYQLRMRGIITESRKRGLTLNPQLIGITGQNWTIGMGARTMQRLLDTQIPFDGIIALNDQLAIGAISVSCINGISIPDDIQIIGFDNIEEDAYLQIPLTSMDSRLGWVASTAVERLIGRIRGTVSSPELLTTQSEVIIRKSTR</sequence>
<evidence type="ECO:0000259" key="4">
    <source>
        <dbReference type="PROSITE" id="PS50932"/>
    </source>
</evidence>
<dbReference type="CDD" id="cd01392">
    <property type="entry name" value="HTH_LacI"/>
    <property type="match status" value="1"/>
</dbReference>
<dbReference type="EMBL" id="PEBJ01000002">
    <property type="protein sequence ID" value="PJM77160.1"/>
    <property type="molecule type" value="Genomic_DNA"/>
</dbReference>
<dbReference type="PANTHER" id="PTHR30146:SF153">
    <property type="entry name" value="LACTOSE OPERON REPRESSOR"/>
    <property type="match status" value="1"/>
</dbReference>
<dbReference type="Proteomes" id="UP000229239">
    <property type="component" value="Unassembled WGS sequence"/>
</dbReference>
<gene>
    <name evidence="5" type="ORF">CSQ86_04470</name>
</gene>
<dbReference type="InterPro" id="IPR000843">
    <property type="entry name" value="HTH_LacI"/>
</dbReference>
<dbReference type="PROSITE" id="PS00356">
    <property type="entry name" value="HTH_LACI_1"/>
    <property type="match status" value="1"/>
</dbReference>
<dbReference type="PANTHER" id="PTHR30146">
    <property type="entry name" value="LACI-RELATED TRANSCRIPTIONAL REPRESSOR"/>
    <property type="match status" value="1"/>
</dbReference>
<name>A0A2M9HK36_9BIFI</name>
<dbReference type="Gene3D" id="1.10.260.40">
    <property type="entry name" value="lambda repressor-like DNA-binding domains"/>
    <property type="match status" value="1"/>
</dbReference>
<dbReference type="InterPro" id="IPR028082">
    <property type="entry name" value="Peripla_BP_I"/>
</dbReference>